<accession>A0A089QIJ7</accession>
<dbReference type="EMBL" id="CP007648">
    <property type="protein sequence ID" value="AIR11653.1"/>
    <property type="molecule type" value="Genomic_DNA"/>
</dbReference>
<dbReference type="RefSeq" id="WP_044005797.1">
    <property type="nucleotide sequence ID" value="NZ_CP007648.1"/>
</dbReference>
<dbReference type="AlphaFoldDB" id="A0A089QIJ7"/>
<protein>
    <submittedName>
        <fullName evidence="1">Uncharacterized protein</fullName>
    </submittedName>
</protein>
<proteinExistence type="predicted"/>
<evidence type="ECO:0000313" key="2">
    <source>
        <dbReference type="Proteomes" id="UP000029488"/>
    </source>
</evidence>
<name>A0A089QIJ7_9LACO</name>
<dbReference type="Proteomes" id="UP000029488">
    <property type="component" value="Plasmid pMP1046B"/>
</dbReference>
<sequence>MKKNLITVISSQGENNEVRLHINYENNVYYKGTPATDDDIYVNFHEYPAVNVMNEDELNNQVSELNANGFRSVSKADYQRLMN</sequence>
<gene>
    <name evidence="1" type="ORF">LSJ_3033</name>
</gene>
<keyword evidence="1" id="KW-0614">Plasmid</keyword>
<geneLocation type="plasmid" evidence="1 2">
    <name>pMP1046B</name>
</geneLocation>
<evidence type="ECO:0000313" key="1">
    <source>
        <dbReference type="EMBL" id="AIR11653.1"/>
    </source>
</evidence>
<organism evidence="1 2">
    <name type="scientific">Ligilactobacillus salivarius</name>
    <dbReference type="NCBI Taxonomy" id="1624"/>
    <lineage>
        <taxon>Bacteria</taxon>
        <taxon>Bacillati</taxon>
        <taxon>Bacillota</taxon>
        <taxon>Bacilli</taxon>
        <taxon>Lactobacillales</taxon>
        <taxon>Lactobacillaceae</taxon>
        <taxon>Ligilactobacillus</taxon>
    </lineage>
</organism>
<reference evidence="1 2" key="1">
    <citation type="journal article" date="2014" name="BMC Genomics">
        <title>Unusual genome complexity in Lactobacillus salivarius JCM1046.</title>
        <authorList>
            <person name="Raftis E.J."/>
            <person name="Forde B.M."/>
            <person name="Claesson M.J."/>
            <person name="O'Toole P.W."/>
        </authorList>
    </citation>
    <scope>NUCLEOTIDE SEQUENCE [LARGE SCALE GENOMIC DNA]</scope>
    <source>
        <strain evidence="1 2">JCM1046</strain>
        <plasmid evidence="1 2">pMP1046B</plasmid>
    </source>
</reference>
<dbReference type="KEGG" id="lsj:LSJ_3033"/>